<evidence type="ECO:0000256" key="1">
    <source>
        <dbReference type="SAM" id="MobiDB-lite"/>
    </source>
</evidence>
<proteinExistence type="predicted"/>
<gene>
    <name evidence="2" type="ORF">JCR33_12880</name>
</gene>
<dbReference type="RefSeq" id="WP_198882496.1">
    <property type="nucleotide sequence ID" value="NZ_JAEKJA010000010.1"/>
</dbReference>
<feature type="region of interest" description="Disordered" evidence="1">
    <location>
        <begin position="160"/>
        <end position="179"/>
    </location>
</feature>
<protein>
    <submittedName>
        <fullName evidence="2">Uncharacterized protein</fullName>
    </submittedName>
</protein>
<sequence length="179" mass="18397">MRQPRPDPARGRLRHAVGGRARISLAAPVPAKDDLDVIAADAAAIPAVRGVDVRARTGSLILHHDGPLEHVLAELSEAGLLELLPDEPAAPVDPIGTAKARLAEADRFITRVTAGRADLSGTTFAGLVAAGLVQLARGRAFGPALTIFGQAATLALMKTASAPAEPGSDAPRQPRTPSP</sequence>
<organism evidence="2 3">
    <name type="scientific">Acuticoccus mangrovi</name>
    <dbReference type="NCBI Taxonomy" id="2796142"/>
    <lineage>
        <taxon>Bacteria</taxon>
        <taxon>Pseudomonadati</taxon>
        <taxon>Pseudomonadota</taxon>
        <taxon>Alphaproteobacteria</taxon>
        <taxon>Hyphomicrobiales</taxon>
        <taxon>Amorphaceae</taxon>
        <taxon>Acuticoccus</taxon>
    </lineage>
</organism>
<evidence type="ECO:0000313" key="3">
    <source>
        <dbReference type="Proteomes" id="UP000609531"/>
    </source>
</evidence>
<evidence type="ECO:0000313" key="2">
    <source>
        <dbReference type="EMBL" id="MBJ3776592.1"/>
    </source>
</evidence>
<dbReference type="EMBL" id="JAEKJA010000010">
    <property type="protein sequence ID" value="MBJ3776592.1"/>
    <property type="molecule type" value="Genomic_DNA"/>
</dbReference>
<dbReference type="AlphaFoldDB" id="A0A934MDP4"/>
<name>A0A934MDP4_9HYPH</name>
<keyword evidence="3" id="KW-1185">Reference proteome</keyword>
<comment type="caution">
    <text evidence="2">The sequence shown here is derived from an EMBL/GenBank/DDBJ whole genome shotgun (WGS) entry which is preliminary data.</text>
</comment>
<accession>A0A934MDP4</accession>
<reference evidence="2" key="1">
    <citation type="submission" date="2020-12" db="EMBL/GenBank/DDBJ databases">
        <title>Bacterial taxonomy.</title>
        <authorList>
            <person name="Pan X."/>
        </authorList>
    </citation>
    <scope>NUCLEOTIDE SEQUENCE</scope>
    <source>
        <strain evidence="2">B2012</strain>
    </source>
</reference>
<dbReference type="Proteomes" id="UP000609531">
    <property type="component" value="Unassembled WGS sequence"/>
</dbReference>